<gene>
    <name evidence="1" type="ORF">SDC9_135356</name>
</gene>
<dbReference type="AlphaFoldDB" id="A0A645DGA9"/>
<protein>
    <submittedName>
        <fullName evidence="1">Uncharacterized protein</fullName>
    </submittedName>
</protein>
<proteinExistence type="predicted"/>
<name>A0A645DGA9_9ZZZZ</name>
<comment type="caution">
    <text evidence="1">The sequence shown here is derived from an EMBL/GenBank/DDBJ whole genome shotgun (WGS) entry which is preliminary data.</text>
</comment>
<organism evidence="1">
    <name type="scientific">bioreactor metagenome</name>
    <dbReference type="NCBI Taxonomy" id="1076179"/>
    <lineage>
        <taxon>unclassified sequences</taxon>
        <taxon>metagenomes</taxon>
        <taxon>ecological metagenomes</taxon>
    </lineage>
</organism>
<sequence>MSALSLAGQMAAQLPQPVQSKGLTRTVKVYSSAPFPIIGLPIKPAGAAATSSFVMAKGRMQACGQTKEHWLH</sequence>
<evidence type="ECO:0000313" key="1">
    <source>
        <dbReference type="EMBL" id="MPM88255.1"/>
    </source>
</evidence>
<dbReference type="EMBL" id="VSSQ01035905">
    <property type="protein sequence ID" value="MPM88255.1"/>
    <property type="molecule type" value="Genomic_DNA"/>
</dbReference>
<accession>A0A645DGA9</accession>
<reference evidence="1" key="1">
    <citation type="submission" date="2019-08" db="EMBL/GenBank/DDBJ databases">
        <authorList>
            <person name="Kucharzyk K."/>
            <person name="Murdoch R.W."/>
            <person name="Higgins S."/>
            <person name="Loffler F."/>
        </authorList>
    </citation>
    <scope>NUCLEOTIDE SEQUENCE</scope>
</reference>